<dbReference type="InterPro" id="IPR007349">
    <property type="entry name" value="DUF418"/>
</dbReference>
<feature type="domain" description="DUF418" evidence="2">
    <location>
        <begin position="20"/>
        <end position="173"/>
    </location>
</feature>
<dbReference type="AlphaFoldDB" id="A0A7C5LTW4"/>
<accession>A0A7C5LTW4</accession>
<name>A0A7C5LTW4_9PROT</name>
<dbReference type="Proteomes" id="UP000885830">
    <property type="component" value="Unassembled WGS sequence"/>
</dbReference>
<comment type="caution">
    <text evidence="3">The sequence shown here is derived from an EMBL/GenBank/DDBJ whole genome shotgun (WGS) entry which is preliminary data.</text>
</comment>
<dbReference type="Pfam" id="PF04235">
    <property type="entry name" value="DUF418"/>
    <property type="match status" value="1"/>
</dbReference>
<reference evidence="3" key="1">
    <citation type="journal article" date="2020" name="mSystems">
        <title>Genome- and Community-Level Interaction Insights into Carbon Utilization and Element Cycling Functions of Hydrothermarchaeota in Hydrothermal Sediment.</title>
        <authorList>
            <person name="Zhou Z."/>
            <person name="Liu Y."/>
            <person name="Xu W."/>
            <person name="Pan J."/>
            <person name="Luo Z.H."/>
            <person name="Li M."/>
        </authorList>
    </citation>
    <scope>NUCLEOTIDE SEQUENCE [LARGE SCALE GENOMIC DNA]</scope>
    <source>
        <strain evidence="3">HyVt-485</strain>
    </source>
</reference>
<dbReference type="InterPro" id="IPR052529">
    <property type="entry name" value="Bact_Transport_Assoc"/>
</dbReference>
<keyword evidence="1" id="KW-0812">Transmembrane</keyword>
<evidence type="ECO:0000256" key="1">
    <source>
        <dbReference type="SAM" id="Phobius"/>
    </source>
</evidence>
<proteinExistence type="predicted"/>
<dbReference type="EMBL" id="DRMJ01000029">
    <property type="protein sequence ID" value="HHL42090.1"/>
    <property type="molecule type" value="Genomic_DNA"/>
</dbReference>
<evidence type="ECO:0000313" key="3">
    <source>
        <dbReference type="EMBL" id="HHL42090.1"/>
    </source>
</evidence>
<evidence type="ECO:0000259" key="2">
    <source>
        <dbReference type="Pfam" id="PF04235"/>
    </source>
</evidence>
<keyword evidence="1" id="KW-0472">Membrane</keyword>
<feature type="transmembrane region" description="Helical" evidence="1">
    <location>
        <begin position="25"/>
        <end position="49"/>
    </location>
</feature>
<dbReference type="PANTHER" id="PTHR30590:SF3">
    <property type="entry name" value="HYPOTHETICAL MEMBRANE SPANNING PROTEIN"/>
    <property type="match status" value="1"/>
</dbReference>
<keyword evidence="1" id="KW-1133">Transmembrane helix</keyword>
<dbReference type="PANTHER" id="PTHR30590">
    <property type="entry name" value="INNER MEMBRANE PROTEIN"/>
    <property type="match status" value="1"/>
</dbReference>
<sequence length="174" mass="19327">MPWFAFFLWGIVLSRLDWRTRRTQWLLLAIGSVVYICITVYAATMQSVLAGVDEDLFYIFSDEPVPPMPFYMVAGMASSTAVISGCLLIEPTLKRLGVLGFLVAPGRQALTLYVAHIYVGMGVLQSLGYLESGRAEIAFFASLIFCTAAIILTNLWNVKFNRGLLESLMRKITG</sequence>
<feature type="transmembrane region" description="Helical" evidence="1">
    <location>
        <begin position="137"/>
        <end position="156"/>
    </location>
</feature>
<gene>
    <name evidence="3" type="ORF">ENJ42_00600</name>
</gene>
<organism evidence="3">
    <name type="scientific">Hellea balneolensis</name>
    <dbReference type="NCBI Taxonomy" id="287478"/>
    <lineage>
        <taxon>Bacteria</taxon>
        <taxon>Pseudomonadati</taxon>
        <taxon>Pseudomonadota</taxon>
        <taxon>Alphaproteobacteria</taxon>
        <taxon>Maricaulales</taxon>
        <taxon>Robiginitomaculaceae</taxon>
        <taxon>Hellea</taxon>
    </lineage>
</organism>
<protein>
    <submittedName>
        <fullName evidence="3">DUF418 domain-containing protein</fullName>
    </submittedName>
</protein>
<feature type="transmembrane region" description="Helical" evidence="1">
    <location>
        <begin position="69"/>
        <end position="89"/>
    </location>
</feature>